<dbReference type="InterPro" id="IPR005128">
    <property type="entry name" value="Acetolactate_a_deCO2ase"/>
</dbReference>
<evidence type="ECO:0000256" key="4">
    <source>
        <dbReference type="ARBA" id="ARBA00013204"/>
    </source>
</evidence>
<evidence type="ECO:0000256" key="2">
    <source>
        <dbReference type="ARBA" id="ARBA00005170"/>
    </source>
</evidence>
<evidence type="ECO:0000256" key="8">
    <source>
        <dbReference type="ARBA" id="ARBA00023239"/>
    </source>
</evidence>
<evidence type="ECO:0000256" key="3">
    <source>
        <dbReference type="ARBA" id="ARBA00007106"/>
    </source>
</evidence>
<evidence type="ECO:0000256" key="9">
    <source>
        <dbReference type="SAM" id="MobiDB-lite"/>
    </source>
</evidence>
<dbReference type="PANTHER" id="PTHR35524">
    <property type="entry name" value="ALPHA-ACETOLACTATE DECARBOXYLASE"/>
    <property type="match status" value="1"/>
</dbReference>
<sequence length="231" mass="24948">MPSSIPNDIYQYSLWPAFAAGLDRGGPRVCDLINHGTYGVGVFEKSPESPPNGNGNGNGNGGGGSSGALPFATPPKEMVQIEGKAYSIAYDGTVEAAEPRANLPYAMVSVFQPTQRVELRSSFTFDDLRKVAWPNSPTSFRITGAFRSVHTKQGLYEEAEGTIFGFMIPRWQAAVSGDEYSQMRFIDDDRKQGGGSVLGFEAGEGALLESGGCGRFHLGFPQDEKFNQLKF</sequence>
<dbReference type="EC" id="4.1.1.5" evidence="4"/>
<comment type="pathway">
    <text evidence="2">Polyol metabolism; (R,R)-butane-2,3-diol biosynthesis; (R,R)-butane-2,3-diol from pyruvate: step 2/3.</text>
</comment>
<dbReference type="SUPFAM" id="SSF117856">
    <property type="entry name" value="AF0104/ALDC/Ptd012-like"/>
    <property type="match status" value="1"/>
</dbReference>
<comment type="catalytic activity">
    <reaction evidence="1">
        <text>(2S)-2-acetolactate + H(+) = (R)-acetoin + CO2</text>
        <dbReference type="Rhea" id="RHEA:21580"/>
        <dbReference type="ChEBI" id="CHEBI:15378"/>
        <dbReference type="ChEBI" id="CHEBI:15686"/>
        <dbReference type="ChEBI" id="CHEBI:16526"/>
        <dbReference type="ChEBI" id="CHEBI:58476"/>
        <dbReference type="EC" id="4.1.1.5"/>
    </reaction>
</comment>
<evidence type="ECO:0000256" key="7">
    <source>
        <dbReference type="ARBA" id="ARBA00023061"/>
    </source>
</evidence>
<comment type="caution">
    <text evidence="10">The sequence shown here is derived from an EMBL/GenBank/DDBJ whole genome shotgun (WGS) entry which is preliminary data.</text>
</comment>
<keyword evidence="8" id="KW-0456">Lyase</keyword>
<name>A0ABR1TLE1_9PEZI</name>
<keyword evidence="6" id="KW-0210">Decarboxylase</keyword>
<evidence type="ECO:0000256" key="1">
    <source>
        <dbReference type="ARBA" id="ARBA00001784"/>
    </source>
</evidence>
<comment type="similarity">
    <text evidence="3">Belongs to the alpha-acetolactate decarboxylase family.</text>
</comment>
<evidence type="ECO:0000313" key="11">
    <source>
        <dbReference type="Proteomes" id="UP001446871"/>
    </source>
</evidence>
<protein>
    <recommendedName>
        <fullName evidence="5">Alpha-acetolactate decarboxylase</fullName>
        <ecNumber evidence="4">4.1.1.5</ecNumber>
    </recommendedName>
</protein>
<dbReference type="Pfam" id="PF03306">
    <property type="entry name" value="AAL_decarboxy"/>
    <property type="match status" value="2"/>
</dbReference>
<organism evidence="10 11">
    <name type="scientific">Apiospora saccharicola</name>
    <dbReference type="NCBI Taxonomy" id="335842"/>
    <lineage>
        <taxon>Eukaryota</taxon>
        <taxon>Fungi</taxon>
        <taxon>Dikarya</taxon>
        <taxon>Ascomycota</taxon>
        <taxon>Pezizomycotina</taxon>
        <taxon>Sordariomycetes</taxon>
        <taxon>Xylariomycetidae</taxon>
        <taxon>Amphisphaeriales</taxon>
        <taxon>Apiosporaceae</taxon>
        <taxon>Apiospora</taxon>
    </lineage>
</organism>
<dbReference type="EMBL" id="JAQQWM010000009">
    <property type="protein sequence ID" value="KAK8046503.1"/>
    <property type="molecule type" value="Genomic_DNA"/>
</dbReference>
<feature type="region of interest" description="Disordered" evidence="9">
    <location>
        <begin position="43"/>
        <end position="73"/>
    </location>
</feature>
<dbReference type="Gene3D" id="3.30.1330.80">
    <property type="entry name" value="Hypothetical protein, similar to alpha- acetolactate decarboxylase, domain 2"/>
    <property type="match status" value="2"/>
</dbReference>
<evidence type="ECO:0000256" key="6">
    <source>
        <dbReference type="ARBA" id="ARBA00022793"/>
    </source>
</evidence>
<keyword evidence="11" id="KW-1185">Reference proteome</keyword>
<reference evidence="10 11" key="1">
    <citation type="submission" date="2023-01" db="EMBL/GenBank/DDBJ databases">
        <title>Analysis of 21 Apiospora genomes using comparative genomics revels a genus with tremendous synthesis potential of carbohydrate active enzymes and secondary metabolites.</title>
        <authorList>
            <person name="Sorensen T."/>
        </authorList>
    </citation>
    <scope>NUCLEOTIDE SEQUENCE [LARGE SCALE GENOMIC DNA]</scope>
    <source>
        <strain evidence="10 11">CBS 83171</strain>
    </source>
</reference>
<dbReference type="PANTHER" id="PTHR35524:SF1">
    <property type="entry name" value="ALPHA-ACETOLACTATE DECARBOXYLASE"/>
    <property type="match status" value="1"/>
</dbReference>
<proteinExistence type="inferred from homology"/>
<evidence type="ECO:0000256" key="5">
    <source>
        <dbReference type="ARBA" id="ARBA00020164"/>
    </source>
</evidence>
<gene>
    <name evidence="10" type="ORF">PG996_014567</name>
</gene>
<keyword evidence="7" id="KW-0005">Acetoin biosynthesis</keyword>
<feature type="compositionally biased region" description="Gly residues" evidence="9">
    <location>
        <begin position="54"/>
        <end position="66"/>
    </location>
</feature>
<dbReference type="Proteomes" id="UP001446871">
    <property type="component" value="Unassembled WGS sequence"/>
</dbReference>
<accession>A0ABR1TLE1</accession>
<evidence type="ECO:0000313" key="10">
    <source>
        <dbReference type="EMBL" id="KAK8046503.1"/>
    </source>
</evidence>